<protein>
    <submittedName>
        <fullName evidence="1">Uncharacterized protein</fullName>
    </submittedName>
</protein>
<dbReference type="AlphaFoldDB" id="A0A3S5CM03"/>
<proteinExistence type="predicted"/>
<gene>
    <name evidence="1" type="ORF">PXEA_LOCUS13063</name>
</gene>
<name>A0A3S5CM03_9PLAT</name>
<dbReference type="Proteomes" id="UP000784294">
    <property type="component" value="Unassembled WGS sequence"/>
</dbReference>
<sequence>MHAKEARAEETVTGMFSKVSRDDCDKLHNPAHAESTRNRGHTTDHVIILGFTPSLQLGHSFLLKYADLIEPSSDTHF</sequence>
<comment type="caution">
    <text evidence="1">The sequence shown here is derived from an EMBL/GenBank/DDBJ whole genome shotgun (WGS) entry which is preliminary data.</text>
</comment>
<evidence type="ECO:0000313" key="1">
    <source>
        <dbReference type="EMBL" id="VEL19623.1"/>
    </source>
</evidence>
<accession>A0A3S5CM03</accession>
<organism evidence="1 2">
    <name type="scientific">Protopolystoma xenopodis</name>
    <dbReference type="NCBI Taxonomy" id="117903"/>
    <lineage>
        <taxon>Eukaryota</taxon>
        <taxon>Metazoa</taxon>
        <taxon>Spiralia</taxon>
        <taxon>Lophotrochozoa</taxon>
        <taxon>Platyhelminthes</taxon>
        <taxon>Monogenea</taxon>
        <taxon>Polyopisthocotylea</taxon>
        <taxon>Polystomatidea</taxon>
        <taxon>Polystomatidae</taxon>
        <taxon>Protopolystoma</taxon>
    </lineage>
</organism>
<evidence type="ECO:0000313" key="2">
    <source>
        <dbReference type="Proteomes" id="UP000784294"/>
    </source>
</evidence>
<keyword evidence="2" id="KW-1185">Reference proteome</keyword>
<reference evidence="1" key="1">
    <citation type="submission" date="2018-11" db="EMBL/GenBank/DDBJ databases">
        <authorList>
            <consortium name="Pathogen Informatics"/>
        </authorList>
    </citation>
    <scope>NUCLEOTIDE SEQUENCE</scope>
</reference>
<dbReference type="EMBL" id="CAAALY010042420">
    <property type="protein sequence ID" value="VEL19623.1"/>
    <property type="molecule type" value="Genomic_DNA"/>
</dbReference>